<evidence type="ECO:0000256" key="1">
    <source>
        <dbReference type="ARBA" id="ARBA00023015"/>
    </source>
</evidence>
<dbReference type="InterPro" id="IPR003018">
    <property type="entry name" value="GAF"/>
</dbReference>
<dbReference type="GO" id="GO:0003723">
    <property type="term" value="F:RNA binding"/>
    <property type="evidence" value="ECO:0007669"/>
    <property type="project" value="InterPro"/>
</dbReference>
<dbReference type="EMBL" id="CP048882">
    <property type="protein sequence ID" value="QPP09212.1"/>
    <property type="molecule type" value="Genomic_DNA"/>
</dbReference>
<dbReference type="InterPro" id="IPR029016">
    <property type="entry name" value="GAF-like_dom_sf"/>
</dbReference>
<dbReference type="SUPFAM" id="SSF55781">
    <property type="entry name" value="GAF domain-like"/>
    <property type="match status" value="1"/>
</dbReference>
<evidence type="ECO:0000313" key="4">
    <source>
        <dbReference type="EMBL" id="QPP09212.1"/>
    </source>
</evidence>
<dbReference type="InterPro" id="IPR005561">
    <property type="entry name" value="ANTAR"/>
</dbReference>
<keyword evidence="5" id="KW-1185">Reference proteome</keyword>
<dbReference type="Gene3D" id="3.30.450.40">
    <property type="match status" value="1"/>
</dbReference>
<dbReference type="PIRSF" id="PIRSF036625">
    <property type="entry name" value="GAF_ANTAR"/>
    <property type="match status" value="1"/>
</dbReference>
<keyword evidence="1" id="KW-0805">Transcription regulation</keyword>
<accession>A0A7T1TA54</accession>
<name>A0A7T1TA54_9ACTN</name>
<dbReference type="Gene3D" id="1.10.10.10">
    <property type="entry name" value="Winged helix-like DNA-binding domain superfamily/Winged helix DNA-binding domain"/>
    <property type="match status" value="1"/>
</dbReference>
<feature type="domain" description="ANTAR" evidence="3">
    <location>
        <begin position="186"/>
        <end position="247"/>
    </location>
</feature>
<sequence>MDPDEAEDRLGVPDEDNDTRWRGFMAEAAAPLPSDTVNGMPAQLCAACVRLLPVTGGSLSLTGGGKRSLMTLCASDDIAARLAEIQYTLGEGPCHSATEMSAPVSAVDLTAGPDTRRWPLFARHAAGAGAGSAFSFPMSHGSHVLGTVDLYNTTPSTLEEPDIRLGMRAADAVGLALAGLHEAQPSEDEQPRVAWWIEAEANHEEVHRAIGMLMVRFGVDAEEAMARLRARAFLLDKTVTELAKDVTGRRDDFRAGD</sequence>
<protein>
    <submittedName>
        <fullName evidence="4">ANTAR domain-containing protein</fullName>
    </submittedName>
</protein>
<proteinExistence type="predicted"/>
<reference evidence="5" key="1">
    <citation type="submission" date="2020-02" db="EMBL/GenBank/DDBJ databases">
        <title>Streptomyces sp. ASO4wet.</title>
        <authorList>
            <person name="Risdian C."/>
            <person name="Landwehr W."/>
            <person name="Schupp P."/>
            <person name="Wink J."/>
        </authorList>
    </citation>
    <scope>NUCLEOTIDE SEQUENCE [LARGE SCALE GENOMIC DNA]</scope>
    <source>
        <strain evidence="5">ASO4wet</strain>
    </source>
</reference>
<dbReference type="AlphaFoldDB" id="A0A7T1TA54"/>
<dbReference type="Pfam" id="PF03861">
    <property type="entry name" value="ANTAR"/>
    <property type="match status" value="1"/>
</dbReference>
<organism evidence="4 5">
    <name type="scientific">Streptomyces bathyalis</name>
    <dbReference type="NCBI Taxonomy" id="2710756"/>
    <lineage>
        <taxon>Bacteria</taxon>
        <taxon>Bacillati</taxon>
        <taxon>Actinomycetota</taxon>
        <taxon>Actinomycetes</taxon>
        <taxon>Kitasatosporales</taxon>
        <taxon>Streptomycetaceae</taxon>
        <taxon>Streptomyces</taxon>
    </lineage>
</organism>
<evidence type="ECO:0000313" key="5">
    <source>
        <dbReference type="Proteomes" id="UP000595046"/>
    </source>
</evidence>
<dbReference type="SMART" id="SM01012">
    <property type="entry name" value="ANTAR"/>
    <property type="match status" value="1"/>
</dbReference>
<keyword evidence="2" id="KW-0804">Transcription</keyword>
<dbReference type="InterPro" id="IPR012074">
    <property type="entry name" value="GAF_ANTAR"/>
</dbReference>
<evidence type="ECO:0000256" key="2">
    <source>
        <dbReference type="ARBA" id="ARBA00023163"/>
    </source>
</evidence>
<dbReference type="Proteomes" id="UP000595046">
    <property type="component" value="Chromosome"/>
</dbReference>
<gene>
    <name evidence="4" type="ORF">G4Z16_25490</name>
</gene>
<dbReference type="RefSeq" id="WP_197352987.1">
    <property type="nucleotide sequence ID" value="NZ_CP048882.1"/>
</dbReference>
<dbReference type="InterPro" id="IPR036388">
    <property type="entry name" value="WH-like_DNA-bd_sf"/>
</dbReference>
<dbReference type="Pfam" id="PF13185">
    <property type="entry name" value="GAF_2"/>
    <property type="match status" value="1"/>
</dbReference>
<evidence type="ECO:0000259" key="3">
    <source>
        <dbReference type="PROSITE" id="PS50921"/>
    </source>
</evidence>
<dbReference type="KEGG" id="sbat:G4Z16_25490"/>
<dbReference type="PROSITE" id="PS50921">
    <property type="entry name" value="ANTAR"/>
    <property type="match status" value="1"/>
</dbReference>